<dbReference type="InterPro" id="IPR020019">
    <property type="entry name" value="AcTrfase_PglD-like"/>
</dbReference>
<sequence>MIHKINYKERKPLLIFGTGPFSEIVDEYINKSCYNLVAFIEDEKYMKENIFRGLPVFSLESTKGRFYGSYIYVAVGYGGSSPNSIRQVKLEEMLKLGFFPFTFIHKLANVHSSKSFDESNHNFVFELNNIQPFVTIGNNNIFWAGNHIGHHSTIGSHNFFSSHVVVSGNCKIGDNNFFGVNSTIIDGITIGNGCIVGAGALVLKDVPDNTKVIGMWRGDKHRLRSKEI</sequence>
<dbReference type="GO" id="GO:0016740">
    <property type="term" value="F:transferase activity"/>
    <property type="evidence" value="ECO:0007669"/>
    <property type="project" value="UniProtKB-KW"/>
</dbReference>
<dbReference type="InterPro" id="IPR001451">
    <property type="entry name" value="Hexapep"/>
</dbReference>
<dbReference type="EMBL" id="MT144059">
    <property type="protein sequence ID" value="QJA47830.1"/>
    <property type="molecule type" value="Genomic_DNA"/>
</dbReference>
<proteinExistence type="predicted"/>
<organism evidence="1">
    <name type="scientific">viral metagenome</name>
    <dbReference type="NCBI Taxonomy" id="1070528"/>
    <lineage>
        <taxon>unclassified sequences</taxon>
        <taxon>metagenomes</taxon>
        <taxon>organismal metagenomes</taxon>
    </lineage>
</organism>
<gene>
    <name evidence="1" type="ORF">TM448A00747_0020</name>
</gene>
<evidence type="ECO:0000313" key="1">
    <source>
        <dbReference type="EMBL" id="QJA47830.1"/>
    </source>
</evidence>
<keyword evidence="1" id="KW-0808">Transferase</keyword>
<dbReference type="InterPro" id="IPR011004">
    <property type="entry name" value="Trimer_LpxA-like_sf"/>
</dbReference>
<protein>
    <submittedName>
        <fullName evidence="1">Putative hexapeptide repeat-containing transferase</fullName>
    </submittedName>
</protein>
<dbReference type="CDD" id="cd03360">
    <property type="entry name" value="LbH_AT_putative"/>
    <property type="match status" value="1"/>
</dbReference>
<dbReference type="Gene3D" id="2.160.10.10">
    <property type="entry name" value="Hexapeptide repeat proteins"/>
    <property type="match status" value="1"/>
</dbReference>
<reference evidence="1" key="1">
    <citation type="submission" date="2020-03" db="EMBL/GenBank/DDBJ databases">
        <title>The deep terrestrial virosphere.</title>
        <authorList>
            <person name="Holmfeldt K."/>
            <person name="Nilsson E."/>
            <person name="Simone D."/>
            <person name="Lopez-Fernandez M."/>
            <person name="Wu X."/>
            <person name="de Brujin I."/>
            <person name="Lundin D."/>
            <person name="Andersson A."/>
            <person name="Bertilsson S."/>
            <person name="Dopson M."/>
        </authorList>
    </citation>
    <scope>NUCLEOTIDE SEQUENCE</scope>
    <source>
        <strain evidence="1">TM448A00747</strain>
    </source>
</reference>
<name>A0A6H1ZKV9_9ZZZZ</name>
<dbReference type="PANTHER" id="PTHR43300:SF4">
    <property type="entry name" value="ACYL-[ACYL-CARRIER-PROTEIN]--UDP-N-ACETYLGLUCOSAMINE O-ACYLTRANSFERASE"/>
    <property type="match status" value="1"/>
</dbReference>
<dbReference type="InterPro" id="IPR050179">
    <property type="entry name" value="Trans_hexapeptide_repeat"/>
</dbReference>
<accession>A0A6H1ZKV9</accession>
<dbReference type="PANTHER" id="PTHR43300">
    <property type="entry name" value="ACETYLTRANSFERASE"/>
    <property type="match status" value="1"/>
</dbReference>
<dbReference type="AlphaFoldDB" id="A0A6H1ZKV9"/>
<dbReference type="Pfam" id="PF00132">
    <property type="entry name" value="Hexapep"/>
    <property type="match status" value="1"/>
</dbReference>
<dbReference type="SUPFAM" id="SSF51161">
    <property type="entry name" value="Trimeric LpxA-like enzymes"/>
    <property type="match status" value="1"/>
</dbReference>